<dbReference type="EMBL" id="OX459122">
    <property type="protein sequence ID" value="CAI9106620.1"/>
    <property type="molecule type" value="Genomic_DNA"/>
</dbReference>
<name>A0AAV1DHV3_OLDCO</name>
<keyword evidence="2 4" id="KW-0328">Glycosyltransferase</keyword>
<organism evidence="6 7">
    <name type="scientific">Oldenlandia corymbosa var. corymbosa</name>
    <dbReference type="NCBI Taxonomy" id="529605"/>
    <lineage>
        <taxon>Eukaryota</taxon>
        <taxon>Viridiplantae</taxon>
        <taxon>Streptophyta</taxon>
        <taxon>Embryophyta</taxon>
        <taxon>Tracheophyta</taxon>
        <taxon>Spermatophyta</taxon>
        <taxon>Magnoliopsida</taxon>
        <taxon>eudicotyledons</taxon>
        <taxon>Gunneridae</taxon>
        <taxon>Pentapetalae</taxon>
        <taxon>asterids</taxon>
        <taxon>lamiids</taxon>
        <taxon>Gentianales</taxon>
        <taxon>Rubiaceae</taxon>
        <taxon>Rubioideae</taxon>
        <taxon>Spermacoceae</taxon>
        <taxon>Hedyotis-Oldenlandia complex</taxon>
        <taxon>Oldenlandia</taxon>
    </lineage>
</organism>
<evidence type="ECO:0000256" key="2">
    <source>
        <dbReference type="ARBA" id="ARBA00022676"/>
    </source>
</evidence>
<sequence>MSSTKENILLFPFMGQGHMIPFLTLALNLEQEKGYAITLVNTPNNILKLQSYLPPNSSIRLLEIPFDSENHGLPLNNESMDTLPPDLILKFIESSRSLKPAFEKLISDLVHEQTSSSLTCIISDWMLSWSVEVAHKFGIFHAIFNVIGAYGMAGYHTMWLNLPHLKQNAPEFPLPNFPKGYSFLFDQLPPLIKSATAIWEFVQNTFHEWSETDAMLFNTVEDIDQIGLTYFREQYSWPIFSVGLIISPPGSRTRRAKEAETNSKICKQWLDSKPANSVLYVAFGSQNTPSARQSKQLAEALEASGVNFIWAARPPSGFATESNSNDDVDKTWLPEGFEDRIHRSNKGLLIFQWAPQVDILSHESVGGFLSHCGWNSIIEALSNGIPILSWPMAAEQPFNAKYLEEELGVGIGFANGKQCELQPEEAAEKIKVVMIEALGEKMRSNASKIKVVIEKAWNGCDGHTAPSDAALDDFLSFAMQRKEA</sequence>
<dbReference type="Pfam" id="PF00201">
    <property type="entry name" value="UDPGT"/>
    <property type="match status" value="1"/>
</dbReference>
<keyword evidence="3 4" id="KW-0808">Transferase</keyword>
<protein>
    <recommendedName>
        <fullName evidence="5">Glycosyltransferase</fullName>
        <ecNumber evidence="5">2.4.1.-</ecNumber>
    </recommendedName>
</protein>
<dbReference type="PANTHER" id="PTHR48047">
    <property type="entry name" value="GLYCOSYLTRANSFERASE"/>
    <property type="match status" value="1"/>
</dbReference>
<dbReference type="Proteomes" id="UP001161247">
    <property type="component" value="Chromosome 5"/>
</dbReference>
<dbReference type="GO" id="GO:0035251">
    <property type="term" value="F:UDP-glucosyltransferase activity"/>
    <property type="evidence" value="ECO:0007669"/>
    <property type="project" value="TreeGrafter"/>
</dbReference>
<dbReference type="CDD" id="cd03784">
    <property type="entry name" value="GT1_Gtf-like"/>
    <property type="match status" value="1"/>
</dbReference>
<gene>
    <name evidence="6" type="ORF">OLC1_LOCUS15091</name>
</gene>
<dbReference type="PROSITE" id="PS00375">
    <property type="entry name" value="UDPGT"/>
    <property type="match status" value="1"/>
</dbReference>
<evidence type="ECO:0000256" key="4">
    <source>
        <dbReference type="RuleBase" id="RU003718"/>
    </source>
</evidence>
<dbReference type="EC" id="2.4.1.-" evidence="5"/>
<dbReference type="Gene3D" id="3.40.50.2000">
    <property type="entry name" value="Glycogen Phosphorylase B"/>
    <property type="match status" value="2"/>
</dbReference>
<evidence type="ECO:0000313" key="7">
    <source>
        <dbReference type="Proteomes" id="UP001161247"/>
    </source>
</evidence>
<evidence type="ECO:0000256" key="1">
    <source>
        <dbReference type="ARBA" id="ARBA00009995"/>
    </source>
</evidence>
<evidence type="ECO:0000256" key="5">
    <source>
        <dbReference type="RuleBase" id="RU362057"/>
    </source>
</evidence>
<dbReference type="InterPro" id="IPR035595">
    <property type="entry name" value="UDP_glycos_trans_CS"/>
</dbReference>
<comment type="similarity">
    <text evidence="1 4">Belongs to the UDP-glycosyltransferase family.</text>
</comment>
<proteinExistence type="inferred from homology"/>
<accession>A0AAV1DHV3</accession>
<dbReference type="InterPro" id="IPR002213">
    <property type="entry name" value="UDP_glucos_trans"/>
</dbReference>
<dbReference type="PANTHER" id="PTHR48047:SF61">
    <property type="entry name" value="OS04G0273600 PROTEIN"/>
    <property type="match status" value="1"/>
</dbReference>
<reference evidence="6" key="1">
    <citation type="submission" date="2023-03" db="EMBL/GenBank/DDBJ databases">
        <authorList>
            <person name="Julca I."/>
        </authorList>
    </citation>
    <scope>NUCLEOTIDE SEQUENCE</scope>
</reference>
<dbReference type="FunFam" id="3.40.50.2000:FF:000064">
    <property type="entry name" value="Glycosyltransferase"/>
    <property type="match status" value="1"/>
</dbReference>
<dbReference type="SUPFAM" id="SSF53756">
    <property type="entry name" value="UDP-Glycosyltransferase/glycogen phosphorylase"/>
    <property type="match status" value="1"/>
</dbReference>
<evidence type="ECO:0000313" key="6">
    <source>
        <dbReference type="EMBL" id="CAI9106620.1"/>
    </source>
</evidence>
<dbReference type="FunFam" id="3.40.50.2000:FF:000103">
    <property type="entry name" value="Glycosyltransferase"/>
    <property type="match status" value="1"/>
</dbReference>
<keyword evidence="7" id="KW-1185">Reference proteome</keyword>
<dbReference type="AlphaFoldDB" id="A0AAV1DHV3"/>
<evidence type="ECO:0000256" key="3">
    <source>
        <dbReference type="ARBA" id="ARBA00022679"/>
    </source>
</evidence>